<evidence type="ECO:0000256" key="9">
    <source>
        <dbReference type="SAM" id="MobiDB-lite"/>
    </source>
</evidence>
<organism evidence="12 13">
    <name type="scientific">Litoribacillus peritrichatus</name>
    <dbReference type="NCBI Taxonomy" id="718191"/>
    <lineage>
        <taxon>Bacteria</taxon>
        <taxon>Pseudomonadati</taxon>
        <taxon>Pseudomonadota</taxon>
        <taxon>Gammaproteobacteria</taxon>
        <taxon>Oceanospirillales</taxon>
        <taxon>Oceanospirillaceae</taxon>
        <taxon>Litoribacillus</taxon>
    </lineage>
</organism>
<feature type="region of interest" description="Interaction with DNA" evidence="8">
    <location>
        <begin position="194"/>
        <end position="199"/>
    </location>
</feature>
<proteinExistence type="inferred from homology"/>
<feature type="binding site" evidence="8">
    <location>
        <position position="105"/>
    </location>
    <ligand>
        <name>Mg(2+)</name>
        <dbReference type="ChEBI" id="CHEBI:18420"/>
        <label>2</label>
    </ligand>
</feature>
<feature type="site" description="Interaction with DNA" evidence="8">
    <location>
        <position position="61"/>
    </location>
</feature>
<feature type="site" description="Interaction with DNA" evidence="8">
    <location>
        <position position="178"/>
    </location>
</feature>
<keyword evidence="6 8" id="KW-0238">DNA-binding</keyword>
<dbReference type="PROSITE" id="PS52039">
    <property type="entry name" value="TOPO_IA_2"/>
    <property type="match status" value="1"/>
</dbReference>
<feature type="binding site" evidence="8">
    <location>
        <position position="103"/>
    </location>
    <ligand>
        <name>Mg(2+)</name>
        <dbReference type="ChEBI" id="CHEBI:18420"/>
        <label>2</label>
    </ligand>
</feature>
<dbReference type="InterPro" id="IPR023406">
    <property type="entry name" value="Topo_IA_AS"/>
</dbReference>
<dbReference type="PRINTS" id="PR00417">
    <property type="entry name" value="PRTPISMRASEI"/>
</dbReference>
<feature type="site" description="Interaction with DNA" evidence="8">
    <location>
        <position position="185"/>
    </location>
</feature>
<evidence type="ECO:0000256" key="6">
    <source>
        <dbReference type="ARBA" id="ARBA00023125"/>
    </source>
</evidence>
<feature type="domain" description="Toprim" evidence="10">
    <location>
        <begin position="1"/>
        <end position="134"/>
    </location>
</feature>
<dbReference type="Proteomes" id="UP001501565">
    <property type="component" value="Unassembled WGS sequence"/>
</dbReference>
<evidence type="ECO:0000259" key="10">
    <source>
        <dbReference type="PROSITE" id="PS50880"/>
    </source>
</evidence>
<dbReference type="SMART" id="SM00436">
    <property type="entry name" value="TOP1Bc"/>
    <property type="match status" value="1"/>
</dbReference>
<dbReference type="RefSeq" id="WP_344798457.1">
    <property type="nucleotide sequence ID" value="NZ_BAABBN010000007.1"/>
</dbReference>
<evidence type="ECO:0000256" key="8">
    <source>
        <dbReference type="HAMAP-Rule" id="MF_00953"/>
    </source>
</evidence>
<keyword evidence="5 8" id="KW-0799">Topoisomerase</keyword>
<dbReference type="InterPro" id="IPR013826">
    <property type="entry name" value="Topo_IA_cen_sub3"/>
</dbReference>
<reference evidence="13" key="1">
    <citation type="journal article" date="2019" name="Int. J. Syst. Evol. Microbiol.">
        <title>The Global Catalogue of Microorganisms (GCM) 10K type strain sequencing project: providing services to taxonomists for standard genome sequencing and annotation.</title>
        <authorList>
            <consortium name="The Broad Institute Genomics Platform"/>
            <consortium name="The Broad Institute Genome Sequencing Center for Infectious Disease"/>
            <person name="Wu L."/>
            <person name="Ma J."/>
        </authorList>
    </citation>
    <scope>NUCLEOTIDE SEQUENCE [LARGE SCALE GENOMIC DNA]</scope>
    <source>
        <strain evidence="13">JCM 17551</strain>
    </source>
</reference>
<dbReference type="InterPro" id="IPR013825">
    <property type="entry name" value="Topo_IA_cen_sub2"/>
</dbReference>
<protein>
    <recommendedName>
        <fullName evidence="8">DNA topoisomerase 3</fullName>
        <ecNumber evidence="8">5.6.2.1</ecNumber>
    </recommendedName>
    <alternativeName>
        <fullName evidence="8">DNA topoisomerase III</fullName>
    </alternativeName>
</protein>
<feature type="site" description="Interaction with DNA" evidence="8">
    <location>
        <position position="330"/>
    </location>
</feature>
<feature type="binding site" evidence="8">
    <location>
        <position position="103"/>
    </location>
    <ligand>
        <name>Mg(2+)</name>
        <dbReference type="ChEBI" id="CHEBI:18420"/>
        <label>1</label>
        <note>catalytic</note>
    </ligand>
</feature>
<feature type="domain" description="Topo IA-type catalytic" evidence="11">
    <location>
        <begin position="155"/>
        <end position="606"/>
    </location>
</feature>
<dbReference type="InterPro" id="IPR005738">
    <property type="entry name" value="TopoIII"/>
</dbReference>
<dbReference type="InterPro" id="IPR003601">
    <property type="entry name" value="Topo_IA_2"/>
</dbReference>
<feature type="region of interest" description="Disordered" evidence="9">
    <location>
        <begin position="613"/>
        <end position="649"/>
    </location>
</feature>
<comment type="function">
    <text evidence="8">Releases the supercoiling and torsional tension of DNA, which is introduced during the DNA replication and transcription, by transiently cleaving and rejoining one strand of the DNA duplex. Introduces a single-strand break via transesterification at a target site in duplex DNA. The scissile phosphodiester is attacked by the catalytic tyrosine of the enzyme, resulting in the formation of a DNA-(5'-phosphotyrosyl)-enzyme intermediate and the expulsion of a 3'-OH DNA strand. The free DNA strand then undergoes passage around the unbroken strand, thus removing DNA supercoils. Finally, in the religation step, the DNA 3'-OH attacks the covalent intermediate to expel the active-site tyrosine and restore the DNA phosphodiester backbone.</text>
</comment>
<evidence type="ECO:0000313" key="12">
    <source>
        <dbReference type="EMBL" id="GAA3925328.1"/>
    </source>
</evidence>
<evidence type="ECO:0000256" key="1">
    <source>
        <dbReference type="ARBA" id="ARBA00000213"/>
    </source>
</evidence>
<accession>A0ABP7MKV2</accession>
<dbReference type="Gene3D" id="1.10.460.10">
    <property type="entry name" value="Topoisomerase I, domain 2"/>
    <property type="match status" value="1"/>
</dbReference>
<evidence type="ECO:0000256" key="4">
    <source>
        <dbReference type="ARBA" id="ARBA00022842"/>
    </source>
</evidence>
<dbReference type="HAMAP" id="MF_00953">
    <property type="entry name" value="Topoisom_3_prok"/>
    <property type="match status" value="1"/>
</dbReference>
<dbReference type="PANTHER" id="PTHR11390">
    <property type="entry name" value="PROKARYOTIC DNA TOPOISOMERASE"/>
    <property type="match status" value="1"/>
</dbReference>
<dbReference type="CDD" id="cd00186">
    <property type="entry name" value="TOP1Ac"/>
    <property type="match status" value="1"/>
</dbReference>
<dbReference type="Pfam" id="PF01751">
    <property type="entry name" value="Toprim"/>
    <property type="match status" value="1"/>
</dbReference>
<dbReference type="PROSITE" id="PS50880">
    <property type="entry name" value="TOPRIM"/>
    <property type="match status" value="1"/>
</dbReference>
<dbReference type="EMBL" id="BAABBN010000007">
    <property type="protein sequence ID" value="GAA3925328.1"/>
    <property type="molecule type" value="Genomic_DNA"/>
</dbReference>
<evidence type="ECO:0000259" key="11">
    <source>
        <dbReference type="PROSITE" id="PS52039"/>
    </source>
</evidence>
<evidence type="ECO:0000256" key="5">
    <source>
        <dbReference type="ARBA" id="ARBA00023029"/>
    </source>
</evidence>
<comment type="catalytic activity">
    <reaction evidence="1 8">
        <text>ATP-independent breakage of single-stranded DNA, followed by passage and rejoining.</text>
        <dbReference type="EC" id="5.6.2.1"/>
    </reaction>
</comment>
<feature type="active site" description="O-(5'-phospho-DNA)-tyrosine intermediate" evidence="8">
    <location>
        <position position="328"/>
    </location>
</feature>
<evidence type="ECO:0000256" key="7">
    <source>
        <dbReference type="ARBA" id="ARBA00023235"/>
    </source>
</evidence>
<comment type="caution">
    <text evidence="12">The sequence shown here is derived from an EMBL/GenBank/DDBJ whole genome shotgun (WGS) entry which is preliminary data.</text>
</comment>
<evidence type="ECO:0000256" key="2">
    <source>
        <dbReference type="ARBA" id="ARBA00009446"/>
    </source>
</evidence>
<keyword evidence="3 8" id="KW-0479">Metal-binding</keyword>
<dbReference type="Gene3D" id="2.70.20.10">
    <property type="entry name" value="Topoisomerase I, domain 3"/>
    <property type="match status" value="1"/>
</dbReference>
<feature type="compositionally biased region" description="Basic residues" evidence="9">
    <location>
        <begin position="629"/>
        <end position="649"/>
    </location>
</feature>
<dbReference type="SMART" id="SM00493">
    <property type="entry name" value="TOPRIM"/>
    <property type="match status" value="1"/>
</dbReference>
<dbReference type="NCBIfam" id="TIGR01056">
    <property type="entry name" value="topB"/>
    <property type="match status" value="1"/>
</dbReference>
<dbReference type="PANTHER" id="PTHR11390:SF21">
    <property type="entry name" value="DNA TOPOISOMERASE 3-ALPHA"/>
    <property type="match status" value="1"/>
</dbReference>
<sequence>MILYIAEKPSLGRAIANALPKPHKKEDGFIRVGNGDCVSWCIGHLLEQAEPDAYGSQYKSWKMDTLPIIPEQWALKAKTKTRKQLSVLRKLIKEADALVHAGDPDREGQLLVDEVINFLKTPKTKQANTQRLLVNDLNPPAIKKALSDLRPNRDFIPLSTSALARSRADWLYGINMTRAYTLQGRQAGFNSVLSVGRVQTPILGLVAKRDEEIEHFVSKPFYEVLAHLETEQKEAFTAKWQPSEACQPYMDEDNRVLSKPLAENVVQRISHQPATVKRFENKQKQQAQPLPYNLSSLQIDASKRFNMSAQQTLDTCQSLYEKHNLITYPRSDNRYLPTEHHAQASSVLAAIEHNQGATSEVVQNANPDIKTKAWNSNKVEAHHAIIPTEKRTQPNKLSQAEQNIYQLISRQYLALFYPVYKYAERSAEIEIQQGKFSAKSKQDLDLGWKQLFPSASKNLTEEAPTLIPELAPGQPLQSLQAQLLEKNTQPPQHFTDATLLSAMTGIARYVKDPAIRKILRETDGLGTEATRSGIIELLFKRKFLSRSGKQIRATDTGKQLIQALPDSASTPDMTAQWEATLNAISQKDASYHAFMTPLSQQLHQLIEQAKNTTMAPMTPIKNAPNKYKSSQRVRNKYQKKSTSPRKKAS</sequence>
<feature type="binding site" evidence="8">
    <location>
        <position position="7"/>
    </location>
    <ligand>
        <name>Mg(2+)</name>
        <dbReference type="ChEBI" id="CHEBI:18420"/>
        <label>1</label>
        <note>catalytic</note>
    </ligand>
</feature>
<evidence type="ECO:0000256" key="3">
    <source>
        <dbReference type="ARBA" id="ARBA00022723"/>
    </source>
</evidence>
<comment type="cofactor">
    <cofactor evidence="8">
        <name>Mg(2+)</name>
        <dbReference type="ChEBI" id="CHEBI:18420"/>
    </cofactor>
    <text evidence="8">Binds two Mg(2+) per subunit.</text>
</comment>
<dbReference type="InterPro" id="IPR013497">
    <property type="entry name" value="Topo_IA_cen"/>
</dbReference>
<dbReference type="InterPro" id="IPR034144">
    <property type="entry name" value="TOPRIM_TopoIII"/>
</dbReference>
<dbReference type="Pfam" id="PF01131">
    <property type="entry name" value="Topoisom_bac"/>
    <property type="match status" value="1"/>
</dbReference>
<keyword evidence="13" id="KW-1185">Reference proteome</keyword>
<dbReference type="Gene3D" id="3.40.50.140">
    <property type="match status" value="1"/>
</dbReference>
<dbReference type="EC" id="5.6.2.1" evidence="8"/>
<keyword evidence="4 8" id="KW-0460">Magnesium</keyword>
<dbReference type="NCBIfam" id="NF005829">
    <property type="entry name" value="PRK07726.1"/>
    <property type="match status" value="1"/>
</dbReference>
<dbReference type="CDD" id="cd03362">
    <property type="entry name" value="TOPRIM_TopoIA_TopoIII"/>
    <property type="match status" value="1"/>
</dbReference>
<dbReference type="SMART" id="SM00437">
    <property type="entry name" value="TOP1Ac"/>
    <property type="match status" value="1"/>
</dbReference>
<dbReference type="InterPro" id="IPR013824">
    <property type="entry name" value="Topo_IA_cen_sub1"/>
</dbReference>
<dbReference type="InterPro" id="IPR006171">
    <property type="entry name" value="TOPRIM_dom"/>
</dbReference>
<dbReference type="SUPFAM" id="SSF56712">
    <property type="entry name" value="Prokaryotic type I DNA topoisomerase"/>
    <property type="match status" value="1"/>
</dbReference>
<comment type="similarity">
    <text evidence="2 8">Belongs to the type IA topoisomerase family.</text>
</comment>
<dbReference type="Gene3D" id="1.10.290.10">
    <property type="entry name" value="Topoisomerase I, domain 4"/>
    <property type="match status" value="1"/>
</dbReference>
<evidence type="ECO:0000313" key="13">
    <source>
        <dbReference type="Proteomes" id="UP001501565"/>
    </source>
</evidence>
<dbReference type="PROSITE" id="PS00396">
    <property type="entry name" value="TOPO_IA_1"/>
    <property type="match status" value="1"/>
</dbReference>
<dbReference type="InterPro" id="IPR000380">
    <property type="entry name" value="Topo_IA"/>
</dbReference>
<feature type="site" description="Interaction with DNA" evidence="8">
    <location>
        <position position="170"/>
    </location>
</feature>
<keyword evidence="7 8" id="KW-0413">Isomerase</keyword>
<name>A0ABP7MKV2_9GAMM</name>
<dbReference type="InterPro" id="IPR023405">
    <property type="entry name" value="Topo_IA_core_domain"/>
</dbReference>
<gene>
    <name evidence="8" type="primary">topB</name>
    <name evidence="12" type="ORF">GCM10022277_21720</name>
</gene>
<dbReference type="InterPro" id="IPR003602">
    <property type="entry name" value="Topo_IA_DNA-bd_dom"/>
</dbReference>